<sequence length="513" mass="58563">VTGNYNQACYSDYKSIVVAIADGGEPDAEHIRDILLANDKTVEDLQDDVKLLIERRELRKQYDALPELHQRKAENEQKIAEVDQELEAAKQRHHEQTAPFYNRLYDINHAIKLGLQAEQQLFQTCNDEELLTELEQLGEEEHREHERQRKLDGDIRELRRDAESCRQESSRTNLRSRQNELLAEAKSLDVQHRKLERELTKAKSKKWWGRYKDENGSEKRVPLAADKKAAQAMLNEIVKKVEYRKVESLLATFRDGGISTQTSNHYLRAIKQFTRWMVKDRRSAEDPIAFVAMLNVRTDRRHDRRPLTETELRLLIQAAMNGQVEFKMSGADRAMLYATAAYTGLRANELASLNPESFQLDAQPPTVTVLAAYSKHRRQDVLPLHPSLVVMLRPWLSEKQKRKSVWSGNWAKRKYGGKMLKRDLKSAGIPYVDENGLYADFHALRHTFITNMVKSGVNPKTAQALARHSTIDLTMNVYTSLTVSDQASALANLPAVPSLNAPVSQTGSGKVSS</sequence>
<dbReference type="InterPro" id="IPR050090">
    <property type="entry name" value="Tyrosine_recombinase_XerCD"/>
</dbReference>
<proteinExistence type="predicted"/>
<dbReference type="InterPro" id="IPR011010">
    <property type="entry name" value="DNA_brk_join_enz"/>
</dbReference>
<evidence type="ECO:0000313" key="5">
    <source>
        <dbReference type="EMBL" id="CAK9108551.1"/>
    </source>
</evidence>
<feature type="coiled-coil region" evidence="3">
    <location>
        <begin position="148"/>
        <end position="205"/>
    </location>
</feature>
<dbReference type="InterPro" id="IPR013762">
    <property type="entry name" value="Integrase-like_cat_sf"/>
</dbReference>
<keyword evidence="3" id="KW-0175">Coiled coil</keyword>
<dbReference type="PANTHER" id="PTHR30349:SF41">
    <property type="entry name" value="INTEGRASE_RECOMBINASE PROTEIN MJ0367-RELATED"/>
    <property type="match status" value="1"/>
</dbReference>
<dbReference type="Proteomes" id="UP001642484">
    <property type="component" value="Unassembled WGS sequence"/>
</dbReference>
<protein>
    <recommendedName>
        <fullName evidence="4">Tyr recombinase domain-containing protein</fullName>
    </recommendedName>
</protein>
<feature type="domain" description="Tyr recombinase" evidence="4">
    <location>
        <begin position="302"/>
        <end position="491"/>
    </location>
</feature>
<evidence type="ECO:0000259" key="4">
    <source>
        <dbReference type="PROSITE" id="PS51898"/>
    </source>
</evidence>
<dbReference type="CDD" id="cd00397">
    <property type="entry name" value="DNA_BRE_C"/>
    <property type="match status" value="1"/>
</dbReference>
<dbReference type="Pfam" id="PF00589">
    <property type="entry name" value="Phage_integrase"/>
    <property type="match status" value="1"/>
</dbReference>
<accession>A0ABP0S879</accession>
<feature type="non-terminal residue" evidence="5">
    <location>
        <position position="1"/>
    </location>
</feature>
<evidence type="ECO:0000256" key="3">
    <source>
        <dbReference type="SAM" id="Coils"/>
    </source>
</evidence>
<name>A0ABP0S879_9DINO</name>
<dbReference type="SUPFAM" id="SSF56349">
    <property type="entry name" value="DNA breaking-rejoining enzymes"/>
    <property type="match status" value="1"/>
</dbReference>
<dbReference type="PANTHER" id="PTHR30349">
    <property type="entry name" value="PHAGE INTEGRASE-RELATED"/>
    <property type="match status" value="1"/>
</dbReference>
<reference evidence="5 6" key="1">
    <citation type="submission" date="2024-02" db="EMBL/GenBank/DDBJ databases">
        <authorList>
            <person name="Chen Y."/>
            <person name="Shah S."/>
            <person name="Dougan E. K."/>
            <person name="Thang M."/>
            <person name="Chan C."/>
        </authorList>
    </citation>
    <scope>NUCLEOTIDE SEQUENCE [LARGE SCALE GENOMIC DNA]</scope>
</reference>
<organism evidence="5 6">
    <name type="scientific">Durusdinium trenchii</name>
    <dbReference type="NCBI Taxonomy" id="1381693"/>
    <lineage>
        <taxon>Eukaryota</taxon>
        <taxon>Sar</taxon>
        <taxon>Alveolata</taxon>
        <taxon>Dinophyceae</taxon>
        <taxon>Suessiales</taxon>
        <taxon>Symbiodiniaceae</taxon>
        <taxon>Durusdinium</taxon>
    </lineage>
</organism>
<evidence type="ECO:0000256" key="1">
    <source>
        <dbReference type="ARBA" id="ARBA00023125"/>
    </source>
</evidence>
<evidence type="ECO:0000256" key="2">
    <source>
        <dbReference type="ARBA" id="ARBA00023172"/>
    </source>
</evidence>
<dbReference type="PROSITE" id="PS51898">
    <property type="entry name" value="TYR_RECOMBINASE"/>
    <property type="match status" value="1"/>
</dbReference>
<keyword evidence="6" id="KW-1185">Reference proteome</keyword>
<keyword evidence="2" id="KW-0233">DNA recombination</keyword>
<dbReference type="InterPro" id="IPR002104">
    <property type="entry name" value="Integrase_catalytic"/>
</dbReference>
<comment type="caution">
    <text evidence="5">The sequence shown here is derived from an EMBL/GenBank/DDBJ whole genome shotgun (WGS) entry which is preliminary data.</text>
</comment>
<gene>
    <name evidence="5" type="ORF">CCMP2556_LOCUS50566</name>
</gene>
<evidence type="ECO:0000313" key="6">
    <source>
        <dbReference type="Proteomes" id="UP001642484"/>
    </source>
</evidence>
<dbReference type="EMBL" id="CAXAMN010027128">
    <property type="protein sequence ID" value="CAK9108551.1"/>
    <property type="molecule type" value="Genomic_DNA"/>
</dbReference>
<keyword evidence="1" id="KW-0238">DNA-binding</keyword>
<feature type="coiled-coil region" evidence="3">
    <location>
        <begin position="65"/>
        <end position="92"/>
    </location>
</feature>
<dbReference type="Gene3D" id="1.10.443.10">
    <property type="entry name" value="Intergrase catalytic core"/>
    <property type="match status" value="1"/>
</dbReference>